<dbReference type="InterPro" id="IPR050154">
    <property type="entry name" value="UbiB_kinase"/>
</dbReference>
<dbReference type="KEGG" id="atq:GH723_02500"/>
<dbReference type="InterPro" id="IPR004147">
    <property type="entry name" value="ABC1_dom"/>
</dbReference>
<dbReference type="PANTHER" id="PTHR10566:SF113">
    <property type="entry name" value="PROTEIN ACTIVITY OF BC1 COMPLEX KINASE 7, CHLOROPLASTIC"/>
    <property type="match status" value="1"/>
</dbReference>
<protein>
    <recommendedName>
        <fullName evidence="3">ABC1 atypical kinase-like domain-containing protein</fullName>
    </recommendedName>
</protein>
<name>A0A5Q2REI9_9ACTN</name>
<dbReference type="AlphaFoldDB" id="A0A5Q2REI9"/>
<dbReference type="Proteomes" id="UP000334019">
    <property type="component" value="Chromosome"/>
</dbReference>
<sequence>MPGAAAPRRTRRGGAPPVLRGARPHLREARAAGRLEPWPVPRRPGRRAARVPRQRAPGGLRHIVEVIEAELGGHHDELFASFDRTPMASASIAQVHAAALHDGSDVVVKVQRPGIGKILSSDLRILLKLARVLDKVSAKGRMANPVAVVEDFATTLSEELNFIVEARSMERFGRIVAAGHAPGGCGSRRCTGS</sequence>
<dbReference type="CDD" id="cd05121">
    <property type="entry name" value="ABC1_ADCK3-like"/>
    <property type="match status" value="1"/>
</dbReference>
<feature type="region of interest" description="Disordered" evidence="2">
    <location>
        <begin position="1"/>
        <end position="54"/>
    </location>
</feature>
<evidence type="ECO:0000256" key="1">
    <source>
        <dbReference type="ARBA" id="ARBA00009670"/>
    </source>
</evidence>
<keyword evidence="5" id="KW-1185">Reference proteome</keyword>
<dbReference type="PANTHER" id="PTHR10566">
    <property type="entry name" value="CHAPERONE-ACTIVITY OF BC1 COMPLEX CABC1 -RELATED"/>
    <property type="match status" value="1"/>
</dbReference>
<accession>A0A5Q2REI9</accession>
<reference evidence="4 5" key="1">
    <citation type="submission" date="2019-11" db="EMBL/GenBank/DDBJ databases">
        <authorList>
            <person name="He Y."/>
        </authorList>
    </citation>
    <scope>NUCLEOTIDE SEQUENCE [LARGE SCALE GENOMIC DNA]</scope>
    <source>
        <strain evidence="4 5">SCSIO 58843</strain>
    </source>
</reference>
<comment type="similarity">
    <text evidence="1">Belongs to the protein kinase superfamily. ADCK protein kinase family.</text>
</comment>
<feature type="compositionally biased region" description="Basic residues" evidence="2">
    <location>
        <begin position="43"/>
        <end position="53"/>
    </location>
</feature>
<feature type="compositionally biased region" description="Low complexity" evidence="2">
    <location>
        <begin position="1"/>
        <end position="17"/>
    </location>
</feature>
<evidence type="ECO:0000256" key="2">
    <source>
        <dbReference type="SAM" id="MobiDB-lite"/>
    </source>
</evidence>
<evidence type="ECO:0000313" key="5">
    <source>
        <dbReference type="Proteomes" id="UP000334019"/>
    </source>
</evidence>
<evidence type="ECO:0000259" key="3">
    <source>
        <dbReference type="Pfam" id="PF03109"/>
    </source>
</evidence>
<dbReference type="Pfam" id="PF03109">
    <property type="entry name" value="ABC1"/>
    <property type="match status" value="1"/>
</dbReference>
<gene>
    <name evidence="4" type="ORF">GH723_02500</name>
</gene>
<evidence type="ECO:0000313" key="4">
    <source>
        <dbReference type="EMBL" id="QGG94063.1"/>
    </source>
</evidence>
<proteinExistence type="inferred from homology"/>
<dbReference type="SUPFAM" id="SSF56112">
    <property type="entry name" value="Protein kinase-like (PK-like)"/>
    <property type="match status" value="1"/>
</dbReference>
<dbReference type="EMBL" id="CP045851">
    <property type="protein sequence ID" value="QGG94063.1"/>
    <property type="molecule type" value="Genomic_DNA"/>
</dbReference>
<organism evidence="4 5">
    <name type="scientific">Actinomarinicola tropica</name>
    <dbReference type="NCBI Taxonomy" id="2789776"/>
    <lineage>
        <taxon>Bacteria</taxon>
        <taxon>Bacillati</taxon>
        <taxon>Actinomycetota</taxon>
        <taxon>Acidimicrobiia</taxon>
        <taxon>Acidimicrobiales</taxon>
        <taxon>Iamiaceae</taxon>
        <taxon>Actinomarinicola</taxon>
    </lineage>
</organism>
<dbReference type="InterPro" id="IPR011009">
    <property type="entry name" value="Kinase-like_dom_sf"/>
</dbReference>
<feature type="domain" description="ABC1 atypical kinase-like" evidence="3">
    <location>
        <begin position="61"/>
        <end position="174"/>
    </location>
</feature>